<protein>
    <submittedName>
        <fullName evidence="1">RxLR-like protein</fullName>
    </submittedName>
</protein>
<reference evidence="2" key="1">
    <citation type="submission" date="2014-09" db="EMBL/GenBank/DDBJ databases">
        <authorList>
            <person name="Sharma Rahul"/>
            <person name="Thines Marco"/>
        </authorList>
    </citation>
    <scope>NUCLEOTIDE SEQUENCE [LARGE SCALE GENOMIC DNA]</scope>
</reference>
<name>A0A0P1AYG3_PLAHL</name>
<keyword evidence="2" id="KW-1185">Reference proteome</keyword>
<evidence type="ECO:0000313" key="2">
    <source>
        <dbReference type="Proteomes" id="UP000054928"/>
    </source>
</evidence>
<evidence type="ECO:0000313" key="1">
    <source>
        <dbReference type="EMBL" id="CEG46766.1"/>
    </source>
</evidence>
<dbReference type="RefSeq" id="XP_036263387.1">
    <property type="nucleotide sequence ID" value="XM_036407131.1"/>
</dbReference>
<accession>A0A0P1AYG3</accession>
<dbReference type="GeneID" id="59052802"/>
<dbReference type="EMBL" id="CCYD01002349">
    <property type="protein sequence ID" value="CEG46766.1"/>
    <property type="molecule type" value="Genomic_DNA"/>
</dbReference>
<organism evidence="1 2">
    <name type="scientific">Plasmopara halstedii</name>
    <name type="common">Downy mildew of sunflower</name>
    <dbReference type="NCBI Taxonomy" id="4781"/>
    <lineage>
        <taxon>Eukaryota</taxon>
        <taxon>Sar</taxon>
        <taxon>Stramenopiles</taxon>
        <taxon>Oomycota</taxon>
        <taxon>Peronosporomycetes</taxon>
        <taxon>Peronosporales</taxon>
        <taxon>Peronosporaceae</taxon>
        <taxon>Plasmopara</taxon>
    </lineage>
</organism>
<sequence length="61" mass="6730">MWQLALTTTLSVSWHITSGNLHLNIALLRDIVAGISVYEQPSTLTTTRTTASSASRETIYH</sequence>
<proteinExistence type="predicted"/>
<dbReference type="AlphaFoldDB" id="A0A0P1AYG3"/>
<dbReference type="Proteomes" id="UP000054928">
    <property type="component" value="Unassembled WGS sequence"/>
</dbReference>